<comment type="caution">
    <text evidence="14">The sequence shown here is derived from an EMBL/GenBank/DDBJ whole genome shotgun (WGS) entry which is preliminary data.</text>
</comment>
<evidence type="ECO:0000256" key="10">
    <source>
        <dbReference type="ARBA" id="ARBA00061052"/>
    </source>
</evidence>
<dbReference type="PANTHER" id="PTHR43512">
    <property type="entry name" value="TRANSLATION FACTOR GUF1-RELATED"/>
    <property type="match status" value="1"/>
</dbReference>
<dbReference type="NCBIfam" id="TIGR00231">
    <property type="entry name" value="small_GTP"/>
    <property type="match status" value="1"/>
</dbReference>
<keyword evidence="3 12" id="KW-0547">Nucleotide-binding</keyword>
<dbReference type="RefSeq" id="WP_320633966.1">
    <property type="nucleotide sequence ID" value="NZ_JAXDZJ010000094.1"/>
</dbReference>
<proteinExistence type="inferred from homology"/>
<dbReference type="AlphaFoldDB" id="A0A6L5YD69"/>
<dbReference type="Proteomes" id="UP000473699">
    <property type="component" value="Unassembled WGS sequence"/>
</dbReference>
<keyword evidence="6 12" id="KW-0342">GTP-binding</keyword>
<evidence type="ECO:0000256" key="8">
    <source>
        <dbReference type="ARBA" id="ARBA00050293"/>
    </source>
</evidence>
<dbReference type="InterPro" id="IPR027417">
    <property type="entry name" value="P-loop_NTPase"/>
</dbReference>
<evidence type="ECO:0000256" key="9">
    <source>
        <dbReference type="ARBA" id="ARBA00057626"/>
    </source>
</evidence>
<dbReference type="InterPro" id="IPR005225">
    <property type="entry name" value="Small_GTP-bd"/>
</dbReference>
<dbReference type="Pfam" id="PF00009">
    <property type="entry name" value="GTP_EFTU"/>
    <property type="match status" value="1"/>
</dbReference>
<keyword evidence="7 12" id="KW-0472">Membrane</keyword>
<dbReference type="GO" id="GO:0043022">
    <property type="term" value="F:ribosome binding"/>
    <property type="evidence" value="ECO:0007669"/>
    <property type="project" value="UniProtKB-UniRule"/>
</dbReference>
<feature type="binding site" evidence="12">
    <location>
        <begin position="135"/>
        <end position="138"/>
    </location>
    <ligand>
        <name>GTP</name>
        <dbReference type="ChEBI" id="CHEBI:37565"/>
    </ligand>
</feature>
<dbReference type="GO" id="GO:0003746">
    <property type="term" value="F:translation elongation factor activity"/>
    <property type="evidence" value="ECO:0007669"/>
    <property type="project" value="UniProtKB-UniRule"/>
</dbReference>
<keyword evidence="4 12" id="KW-0378">Hydrolase</keyword>
<feature type="domain" description="Tr-type G" evidence="13">
    <location>
        <begin position="6"/>
        <end position="188"/>
    </location>
</feature>
<evidence type="ECO:0000313" key="15">
    <source>
        <dbReference type="Proteomes" id="UP000473699"/>
    </source>
</evidence>
<gene>
    <name evidence="12 14" type="primary">lepA</name>
    <name evidence="14" type="ORF">FYJ74_08630</name>
</gene>
<dbReference type="FunFam" id="3.30.70.2570:FF:000001">
    <property type="entry name" value="Translation factor GUF1, mitochondrial"/>
    <property type="match status" value="1"/>
</dbReference>
<dbReference type="HAMAP" id="MF_00071">
    <property type="entry name" value="LepA"/>
    <property type="match status" value="1"/>
</dbReference>
<feature type="binding site" evidence="12">
    <location>
        <begin position="18"/>
        <end position="23"/>
    </location>
    <ligand>
        <name>GTP</name>
        <dbReference type="ChEBI" id="CHEBI:37565"/>
    </ligand>
</feature>
<evidence type="ECO:0000256" key="11">
    <source>
        <dbReference type="ARBA" id="ARBA00066744"/>
    </source>
</evidence>
<dbReference type="NCBIfam" id="TIGR01393">
    <property type="entry name" value="lepA"/>
    <property type="match status" value="1"/>
</dbReference>
<dbReference type="FunFam" id="3.40.50.300:FF:000078">
    <property type="entry name" value="Elongation factor 4"/>
    <property type="match status" value="1"/>
</dbReference>
<evidence type="ECO:0000256" key="1">
    <source>
        <dbReference type="ARBA" id="ARBA00005454"/>
    </source>
</evidence>
<accession>A0A6L5YD69</accession>
<comment type="function">
    <text evidence="9 12">Required for accurate and efficient protein synthesis under certain stress conditions. May act as a fidelity factor of the translation reaction, by catalyzing a one-codon backward translocation of tRNAs on improperly translocated ribosomes. Back-translocation proceeds from a post-translocation (POST) complex to a pre-translocation (PRE) complex, thus giving elongation factor G a second chance to translocate the tRNAs correctly. Binds to ribosomes in a GTP-dependent manner.</text>
</comment>
<dbReference type="PRINTS" id="PR00315">
    <property type="entry name" value="ELONGATNFCT"/>
</dbReference>
<keyword evidence="15" id="KW-1185">Reference proteome</keyword>
<protein>
    <recommendedName>
        <fullName evidence="11 12">Elongation factor 4</fullName>
        <shortName evidence="12">EF-4</shortName>
        <ecNumber evidence="11 12">3.6.5.n1</ecNumber>
    </recommendedName>
    <alternativeName>
        <fullName evidence="12">Ribosomal back-translocase LepA</fullName>
    </alternativeName>
</protein>
<dbReference type="CDD" id="cd16260">
    <property type="entry name" value="EF4_III"/>
    <property type="match status" value="1"/>
</dbReference>
<keyword evidence="5 12" id="KW-0648">Protein biosynthesis</keyword>
<dbReference type="InterPro" id="IPR035647">
    <property type="entry name" value="EFG_III/V"/>
</dbReference>
<dbReference type="GO" id="GO:0045727">
    <property type="term" value="P:positive regulation of translation"/>
    <property type="evidence" value="ECO:0007669"/>
    <property type="project" value="UniProtKB-UniRule"/>
</dbReference>
<organism evidence="14 15">
    <name type="scientific">Pyramidobacter porci</name>
    <dbReference type="NCBI Taxonomy" id="2605789"/>
    <lineage>
        <taxon>Bacteria</taxon>
        <taxon>Thermotogati</taxon>
        <taxon>Synergistota</taxon>
        <taxon>Synergistia</taxon>
        <taxon>Synergistales</taxon>
        <taxon>Dethiosulfovibrionaceae</taxon>
        <taxon>Pyramidobacter</taxon>
    </lineage>
</organism>
<dbReference type="PANTHER" id="PTHR43512:SF4">
    <property type="entry name" value="TRANSLATION FACTOR GUF1 HOMOLOG, CHLOROPLASTIC"/>
    <property type="match status" value="1"/>
</dbReference>
<evidence type="ECO:0000256" key="4">
    <source>
        <dbReference type="ARBA" id="ARBA00022801"/>
    </source>
</evidence>
<dbReference type="Pfam" id="PF00679">
    <property type="entry name" value="EFG_C"/>
    <property type="match status" value="1"/>
</dbReference>
<dbReference type="InterPro" id="IPR000640">
    <property type="entry name" value="EFG_V-like"/>
</dbReference>
<dbReference type="InterPro" id="IPR038363">
    <property type="entry name" value="LepA_C_sf"/>
</dbReference>
<dbReference type="Gene3D" id="2.40.30.10">
    <property type="entry name" value="Translation factors"/>
    <property type="match status" value="1"/>
</dbReference>
<dbReference type="CDD" id="cd01890">
    <property type="entry name" value="LepA"/>
    <property type="match status" value="1"/>
</dbReference>
<dbReference type="SUPFAM" id="SSF54980">
    <property type="entry name" value="EF-G C-terminal domain-like"/>
    <property type="match status" value="2"/>
</dbReference>
<evidence type="ECO:0000313" key="14">
    <source>
        <dbReference type="EMBL" id="MST56095.1"/>
    </source>
</evidence>
<comment type="similarity">
    <text evidence="1 12">Belongs to the TRAFAC class translation factor GTPase superfamily. Classic translation factor GTPase family. LepA subfamily.</text>
</comment>
<dbReference type="InterPro" id="IPR004161">
    <property type="entry name" value="EFTu-like_2"/>
</dbReference>
<evidence type="ECO:0000256" key="3">
    <source>
        <dbReference type="ARBA" id="ARBA00022741"/>
    </source>
</evidence>
<name>A0A6L5YD69_9BACT</name>
<keyword evidence="2 12" id="KW-1003">Cell membrane</keyword>
<dbReference type="SUPFAM" id="SSF52540">
    <property type="entry name" value="P-loop containing nucleoside triphosphate hydrolases"/>
    <property type="match status" value="1"/>
</dbReference>
<dbReference type="FunFam" id="3.30.70.240:FF:000007">
    <property type="entry name" value="Translation factor GUF1, mitochondrial"/>
    <property type="match status" value="1"/>
</dbReference>
<dbReference type="GO" id="GO:0003924">
    <property type="term" value="F:GTPase activity"/>
    <property type="evidence" value="ECO:0007669"/>
    <property type="project" value="UniProtKB-UniRule"/>
</dbReference>
<keyword evidence="14" id="KW-0251">Elongation factor</keyword>
<dbReference type="Gene3D" id="3.40.50.300">
    <property type="entry name" value="P-loop containing nucleotide triphosphate hydrolases"/>
    <property type="match status" value="1"/>
</dbReference>
<dbReference type="GO" id="GO:0005525">
    <property type="term" value="F:GTP binding"/>
    <property type="evidence" value="ECO:0007669"/>
    <property type="project" value="UniProtKB-UniRule"/>
</dbReference>
<comment type="similarity">
    <text evidence="10">Belongs to the GTP-binding elongation factor family. LepA subfamily.</text>
</comment>
<evidence type="ECO:0000259" key="13">
    <source>
        <dbReference type="PROSITE" id="PS51722"/>
    </source>
</evidence>
<dbReference type="Pfam" id="PF06421">
    <property type="entry name" value="LepA_C"/>
    <property type="match status" value="1"/>
</dbReference>
<dbReference type="Gene3D" id="3.30.70.2570">
    <property type="entry name" value="Elongation factor 4, C-terminal domain"/>
    <property type="match status" value="1"/>
</dbReference>
<dbReference type="InterPro" id="IPR013842">
    <property type="entry name" value="LepA_CTD"/>
</dbReference>
<evidence type="ECO:0000256" key="6">
    <source>
        <dbReference type="ARBA" id="ARBA00023134"/>
    </source>
</evidence>
<reference evidence="14 15" key="1">
    <citation type="submission" date="2019-08" db="EMBL/GenBank/DDBJ databases">
        <title>In-depth cultivation of the pig gut microbiome towards novel bacterial diversity and tailored functional studies.</title>
        <authorList>
            <person name="Wylensek D."/>
            <person name="Hitch T.C.A."/>
            <person name="Clavel T."/>
        </authorList>
    </citation>
    <scope>NUCLEOTIDE SEQUENCE [LARGE SCALE GENOMIC DNA]</scope>
    <source>
        <strain evidence="14 15">SM-530-WT-4B</strain>
    </source>
</reference>
<dbReference type="FunFam" id="3.30.70.870:FF:000004">
    <property type="entry name" value="Translation factor GUF1, mitochondrial"/>
    <property type="match status" value="1"/>
</dbReference>
<dbReference type="GO" id="GO:0005886">
    <property type="term" value="C:plasma membrane"/>
    <property type="evidence" value="ECO:0007669"/>
    <property type="project" value="UniProtKB-SubCell"/>
</dbReference>
<dbReference type="InterPro" id="IPR000795">
    <property type="entry name" value="T_Tr_GTP-bd_dom"/>
</dbReference>
<evidence type="ECO:0000256" key="12">
    <source>
        <dbReference type="HAMAP-Rule" id="MF_00071"/>
    </source>
</evidence>
<sequence length="606" mass="67392">MTADPRKVRNFSIIAHIDHGKSTIADRLLEATGTIAKRNMKEQILDNMAIERERGITIKSVPVRMDYHAADGQTYVLNLIDTPGHVDFGYEVSRSLAACEGALLVVDSTQGVQAQTLANAYKAVDHDLTVLPVLNKIDLPSARPEEVRREIEDVIGIDASEAVCCSAKEGIGIHEILEQVVARVPAPRGSEDAPLQALIFDAVYDNYRGIVCYVRIVNGAMQRGDAIKMMATGASYAVEEVGVFSPGWTPVEALGVGEVGYFTASIKTLDEARVGDTVTNVARPAEKALPGYQAVKSVVYCGFYPVERDDFPQLRDALEKLKLNDASLTYDPETSTALGFGFRCGFLGLLHMDISRERLEREFDVHLVATAPNVVYRVVKKDGEVVEAHRPGDFPPEGEIREVQEPMIRLTVYTPKDYVGKVMQLCQDKRGVYLNLDYITPERARLVYDLPLAEFIVEFYDKLQSLTRGYASLDYEHIGFRASNLVKVDMLINQEPIDAFSFICHVDDAYHRGHASAMKLKTLIPNQLFEVPIQASIGKKVIVRTNVRALRKDVLAKCYGGDISRKNKLLEKQKKGKERLKQIGKVSIPPEAFLSFLDVNDEEDGR</sequence>
<evidence type="ECO:0000256" key="5">
    <source>
        <dbReference type="ARBA" id="ARBA00022917"/>
    </source>
</evidence>
<comment type="subcellular location">
    <subcellularLocation>
        <location evidence="12">Cell membrane</location>
        <topology evidence="12">Peripheral membrane protein</topology>
        <orientation evidence="12">Cytoplasmic side</orientation>
    </subcellularLocation>
</comment>
<dbReference type="EC" id="3.6.5.n1" evidence="11 12"/>
<dbReference type="CDD" id="cd03699">
    <property type="entry name" value="EF4_II"/>
    <property type="match status" value="1"/>
</dbReference>
<dbReference type="PROSITE" id="PS51722">
    <property type="entry name" value="G_TR_2"/>
    <property type="match status" value="1"/>
</dbReference>
<dbReference type="CDD" id="cd03709">
    <property type="entry name" value="lepA_C"/>
    <property type="match status" value="1"/>
</dbReference>
<dbReference type="InterPro" id="IPR035654">
    <property type="entry name" value="LepA_IV"/>
</dbReference>
<dbReference type="Gene3D" id="3.30.70.870">
    <property type="entry name" value="Elongation Factor G (Translational Gtpase), domain 3"/>
    <property type="match status" value="1"/>
</dbReference>
<dbReference type="Gene3D" id="3.30.70.240">
    <property type="match status" value="1"/>
</dbReference>
<comment type="catalytic activity">
    <reaction evidence="8 12">
        <text>GTP + H2O = GDP + phosphate + H(+)</text>
        <dbReference type="Rhea" id="RHEA:19669"/>
        <dbReference type="ChEBI" id="CHEBI:15377"/>
        <dbReference type="ChEBI" id="CHEBI:15378"/>
        <dbReference type="ChEBI" id="CHEBI:37565"/>
        <dbReference type="ChEBI" id="CHEBI:43474"/>
        <dbReference type="ChEBI" id="CHEBI:58189"/>
        <dbReference type="EC" id="3.6.5.n1"/>
    </reaction>
</comment>
<evidence type="ECO:0000256" key="2">
    <source>
        <dbReference type="ARBA" id="ARBA00022475"/>
    </source>
</evidence>
<dbReference type="Pfam" id="PF03144">
    <property type="entry name" value="GTP_EFTU_D2"/>
    <property type="match status" value="1"/>
</dbReference>
<evidence type="ECO:0000256" key="7">
    <source>
        <dbReference type="ARBA" id="ARBA00023136"/>
    </source>
</evidence>
<dbReference type="InterPro" id="IPR006297">
    <property type="entry name" value="EF-4"/>
</dbReference>
<dbReference type="FunFam" id="2.40.30.10:FF:000015">
    <property type="entry name" value="Translation factor GUF1, mitochondrial"/>
    <property type="match status" value="1"/>
</dbReference>
<dbReference type="EMBL" id="VUNH01000009">
    <property type="protein sequence ID" value="MST56095.1"/>
    <property type="molecule type" value="Genomic_DNA"/>
</dbReference>